<comment type="similarity">
    <text evidence="3">Belongs to the glycosyltransferase 2 family.</text>
</comment>
<evidence type="ECO:0000256" key="8">
    <source>
        <dbReference type="ARBA" id="ARBA00022824"/>
    </source>
</evidence>
<evidence type="ECO:0000256" key="5">
    <source>
        <dbReference type="ARBA" id="ARBA00022676"/>
    </source>
</evidence>
<evidence type="ECO:0000256" key="4">
    <source>
        <dbReference type="ARBA" id="ARBA00012583"/>
    </source>
</evidence>
<keyword evidence="10" id="KW-1133">Transmembrane helix</keyword>
<dbReference type="SUPFAM" id="SSF53448">
    <property type="entry name" value="Nucleotide-diphospho-sugar transferases"/>
    <property type="match status" value="1"/>
</dbReference>
<evidence type="ECO:0000256" key="12">
    <source>
        <dbReference type="ARBA" id="ARBA00045097"/>
    </source>
</evidence>
<evidence type="ECO:0000256" key="10">
    <source>
        <dbReference type="ARBA" id="ARBA00022989"/>
    </source>
</evidence>
<dbReference type="Gene3D" id="3.90.550.10">
    <property type="entry name" value="Spore Coat Polysaccharide Biosynthesis Protein SpsA, Chain A"/>
    <property type="match status" value="1"/>
</dbReference>
<sequence length="273" mass="31342">MKTGIIIPCYNEEKRLNVAAFVNFVQKENNFHLCFVNDGSKDNTLEVLKDIQSYNSHKVSIIDMKKNSGKAAAVRAGARYLHSRGDMEFIGFIDADLSTDFEDFDGLLKTLKTNRRLNFVFGSRAKEASRNIEKNGVRAIISKFINILIVLILGLSIQDTQCGAKVFKAELVPVIFNKSFFSRWLFDVEMFIKMKKHFGKTEIMNKIYEQPLKRWVHMEDSKLGLKDSLEIPYRLISIWFNYNVLESLQSSFTEDTLEPAIEIYGMPTRVLAA</sequence>
<reference evidence="14 15" key="1">
    <citation type="submission" date="2019-07" db="EMBL/GenBank/DDBJ databases">
        <title>The draft genome sequence of Aquimarina algiphila M91.</title>
        <authorList>
            <person name="Meng X."/>
        </authorList>
    </citation>
    <scope>NUCLEOTIDE SEQUENCE [LARGE SCALE GENOMIC DNA]</scope>
    <source>
        <strain evidence="14 15">M91</strain>
    </source>
</reference>
<evidence type="ECO:0000256" key="1">
    <source>
        <dbReference type="ARBA" id="ARBA00004389"/>
    </source>
</evidence>
<keyword evidence="11" id="KW-0472">Membrane</keyword>
<keyword evidence="5" id="KW-0328">Glycosyltransferase</keyword>
<name>A0A554VP98_9FLAO</name>
<evidence type="ECO:0000256" key="11">
    <source>
        <dbReference type="ARBA" id="ARBA00023136"/>
    </source>
</evidence>
<dbReference type="InterPro" id="IPR035518">
    <property type="entry name" value="DPG_synthase"/>
</dbReference>
<protein>
    <recommendedName>
        <fullName evidence="4">dolichyl-phosphate beta-glucosyltransferase</fullName>
        <ecNumber evidence="4">2.4.1.117</ecNumber>
    </recommendedName>
</protein>
<comment type="subcellular location">
    <subcellularLocation>
        <location evidence="1">Endoplasmic reticulum membrane</location>
        <topology evidence="1">Single-pass membrane protein</topology>
    </subcellularLocation>
</comment>
<evidence type="ECO:0000259" key="13">
    <source>
        <dbReference type="Pfam" id="PF00535"/>
    </source>
</evidence>
<dbReference type="OrthoDB" id="952827at2"/>
<comment type="caution">
    <text evidence="14">The sequence shown here is derived from an EMBL/GenBank/DDBJ whole genome shotgun (WGS) entry which is preliminary data.</text>
</comment>
<accession>A0A554VP98</accession>
<evidence type="ECO:0000256" key="6">
    <source>
        <dbReference type="ARBA" id="ARBA00022679"/>
    </source>
</evidence>
<keyword evidence="15" id="KW-1185">Reference proteome</keyword>
<dbReference type="InterPro" id="IPR001173">
    <property type="entry name" value="Glyco_trans_2-like"/>
</dbReference>
<proteinExistence type="inferred from homology"/>
<dbReference type="RefSeq" id="WP_143915782.1">
    <property type="nucleotide sequence ID" value="NZ_CANMIK010000008.1"/>
</dbReference>
<dbReference type="InterPro" id="IPR029044">
    <property type="entry name" value="Nucleotide-diphossugar_trans"/>
</dbReference>
<comment type="pathway">
    <text evidence="2">Protein modification; protein glycosylation.</text>
</comment>
<keyword evidence="9" id="KW-0735">Signal-anchor</keyword>
<evidence type="ECO:0000313" key="15">
    <source>
        <dbReference type="Proteomes" id="UP000318833"/>
    </source>
</evidence>
<dbReference type="Pfam" id="PF00535">
    <property type="entry name" value="Glycos_transf_2"/>
    <property type="match status" value="1"/>
</dbReference>
<evidence type="ECO:0000256" key="2">
    <source>
        <dbReference type="ARBA" id="ARBA00004922"/>
    </source>
</evidence>
<evidence type="ECO:0000256" key="3">
    <source>
        <dbReference type="ARBA" id="ARBA00006739"/>
    </source>
</evidence>
<dbReference type="EC" id="2.4.1.117" evidence="4"/>
<dbReference type="CDD" id="cd04188">
    <property type="entry name" value="DPG_synthase"/>
    <property type="match status" value="1"/>
</dbReference>
<keyword evidence="7" id="KW-0812">Transmembrane</keyword>
<keyword evidence="6 14" id="KW-0808">Transferase</keyword>
<evidence type="ECO:0000256" key="9">
    <source>
        <dbReference type="ARBA" id="ARBA00022968"/>
    </source>
</evidence>
<feature type="domain" description="Glycosyltransferase 2-like" evidence="13">
    <location>
        <begin position="5"/>
        <end position="172"/>
    </location>
</feature>
<evidence type="ECO:0000313" key="14">
    <source>
        <dbReference type="EMBL" id="TSE10231.1"/>
    </source>
</evidence>
<evidence type="ECO:0000256" key="7">
    <source>
        <dbReference type="ARBA" id="ARBA00022692"/>
    </source>
</evidence>
<gene>
    <name evidence="14" type="ORF">FOF46_05680</name>
</gene>
<dbReference type="AlphaFoldDB" id="A0A554VP98"/>
<dbReference type="GO" id="GO:0004581">
    <property type="term" value="F:dolichyl-phosphate beta-glucosyltransferase activity"/>
    <property type="evidence" value="ECO:0007669"/>
    <property type="project" value="UniProtKB-EC"/>
</dbReference>
<comment type="catalytic activity">
    <reaction evidence="12">
        <text>a di-trans,poly-cis-dolichyl phosphate + UDP-alpha-D-glucose = a di-trans,poly-cis-dolichyl beta-D-glucosyl phosphate + UDP</text>
        <dbReference type="Rhea" id="RHEA:15401"/>
        <dbReference type="Rhea" id="RHEA-COMP:19498"/>
        <dbReference type="Rhea" id="RHEA-COMP:19502"/>
        <dbReference type="ChEBI" id="CHEBI:57525"/>
        <dbReference type="ChEBI" id="CHEBI:57683"/>
        <dbReference type="ChEBI" id="CHEBI:58223"/>
        <dbReference type="ChEBI" id="CHEBI:58885"/>
        <dbReference type="EC" id="2.4.1.117"/>
    </reaction>
    <physiologicalReaction direction="left-to-right" evidence="12">
        <dbReference type="Rhea" id="RHEA:15402"/>
    </physiologicalReaction>
</comment>
<dbReference type="EMBL" id="VLNR01000008">
    <property type="protein sequence ID" value="TSE10231.1"/>
    <property type="molecule type" value="Genomic_DNA"/>
</dbReference>
<dbReference type="PANTHER" id="PTHR10859:SF91">
    <property type="entry name" value="DOLICHYL-PHOSPHATE BETA-GLUCOSYLTRANSFERASE"/>
    <property type="match status" value="1"/>
</dbReference>
<dbReference type="Proteomes" id="UP000318833">
    <property type="component" value="Unassembled WGS sequence"/>
</dbReference>
<keyword evidence="8" id="KW-0256">Endoplasmic reticulum</keyword>
<organism evidence="14 15">
    <name type="scientific">Aquimarina algiphila</name>
    <dbReference type="NCBI Taxonomy" id="2047982"/>
    <lineage>
        <taxon>Bacteria</taxon>
        <taxon>Pseudomonadati</taxon>
        <taxon>Bacteroidota</taxon>
        <taxon>Flavobacteriia</taxon>
        <taxon>Flavobacteriales</taxon>
        <taxon>Flavobacteriaceae</taxon>
        <taxon>Aquimarina</taxon>
    </lineage>
</organism>
<dbReference type="GO" id="GO:0006487">
    <property type="term" value="P:protein N-linked glycosylation"/>
    <property type="evidence" value="ECO:0007669"/>
    <property type="project" value="TreeGrafter"/>
</dbReference>
<dbReference type="PANTHER" id="PTHR10859">
    <property type="entry name" value="GLYCOSYL TRANSFERASE"/>
    <property type="match status" value="1"/>
</dbReference>